<dbReference type="Pfam" id="PF21983">
    <property type="entry name" value="NikA-like"/>
    <property type="match status" value="1"/>
</dbReference>
<protein>
    <submittedName>
        <fullName evidence="1">Mobilisation protein (MobC)</fullName>
    </submittedName>
</protein>
<reference evidence="1 2" key="1">
    <citation type="submission" date="2017-05" db="EMBL/GenBank/DDBJ databases">
        <authorList>
            <person name="Varghese N."/>
            <person name="Submissions S."/>
        </authorList>
    </citation>
    <scope>NUCLEOTIDE SEQUENCE [LARGE SCALE GENOMIC DNA]</scope>
    <source>
        <strain evidence="1 2">DSM 15949</strain>
    </source>
</reference>
<dbReference type="Proteomes" id="UP001157914">
    <property type="component" value="Unassembled WGS sequence"/>
</dbReference>
<gene>
    <name evidence="1" type="ORF">SAMN06265374_4252</name>
</gene>
<name>A0ABY1PN60_9HYPH</name>
<keyword evidence="2" id="KW-1185">Reference proteome</keyword>
<evidence type="ECO:0000313" key="2">
    <source>
        <dbReference type="Proteomes" id="UP001157914"/>
    </source>
</evidence>
<sequence>MRCTTEEKRHLKRRAAADKISVSELLRGALGQIKAPRRRATPQADPQLVTALSRIGTNLNQIARAVNADQAAGDMRQIEGLQLLAELIGIERQMSVLLASHTRRDADHAD</sequence>
<accession>A0ABY1PN60</accession>
<organism evidence="1 2">
    <name type="scientific">Roseibium denhamense</name>
    <dbReference type="NCBI Taxonomy" id="76305"/>
    <lineage>
        <taxon>Bacteria</taxon>
        <taxon>Pseudomonadati</taxon>
        <taxon>Pseudomonadota</taxon>
        <taxon>Alphaproteobacteria</taxon>
        <taxon>Hyphomicrobiales</taxon>
        <taxon>Stappiaceae</taxon>
        <taxon>Roseibium</taxon>
    </lineage>
</organism>
<comment type="caution">
    <text evidence="1">The sequence shown here is derived from an EMBL/GenBank/DDBJ whole genome shotgun (WGS) entry which is preliminary data.</text>
</comment>
<proteinExistence type="predicted"/>
<dbReference type="InterPro" id="IPR053842">
    <property type="entry name" value="NikA-like"/>
</dbReference>
<dbReference type="EMBL" id="FXTT01000007">
    <property type="protein sequence ID" value="SMP36683.1"/>
    <property type="molecule type" value="Genomic_DNA"/>
</dbReference>
<evidence type="ECO:0000313" key="1">
    <source>
        <dbReference type="EMBL" id="SMP36683.1"/>
    </source>
</evidence>